<dbReference type="GO" id="GO:0020037">
    <property type="term" value="F:heme binding"/>
    <property type="evidence" value="ECO:0007669"/>
    <property type="project" value="InterPro"/>
</dbReference>
<evidence type="ECO:0000256" key="3">
    <source>
        <dbReference type="ARBA" id="ARBA00023004"/>
    </source>
</evidence>
<dbReference type="InterPro" id="IPR051395">
    <property type="entry name" value="Cytochrome_c_Peroxidase/MauG"/>
</dbReference>
<dbReference type="OrthoDB" id="9805202at2"/>
<proteinExistence type="predicted"/>
<feature type="domain" description="Cytochrome c" evidence="5">
    <location>
        <begin position="267"/>
        <end position="399"/>
    </location>
</feature>
<dbReference type="PANTHER" id="PTHR30600:SF4">
    <property type="entry name" value="CYTOCHROME C DOMAIN-CONTAINING PROTEIN"/>
    <property type="match status" value="1"/>
</dbReference>
<feature type="domain" description="Cytochrome c" evidence="5">
    <location>
        <begin position="48"/>
        <end position="257"/>
    </location>
</feature>
<dbReference type="AlphaFoldDB" id="A0A081PHK8"/>
<dbReference type="InterPro" id="IPR009056">
    <property type="entry name" value="Cyt_c-like_dom"/>
</dbReference>
<keyword evidence="1 4" id="KW-0349">Heme</keyword>
<dbReference type="RefSeq" id="WP_051759837.1">
    <property type="nucleotide sequence ID" value="NZ_JNFF01000048.1"/>
</dbReference>
<dbReference type="PANTHER" id="PTHR30600">
    <property type="entry name" value="CYTOCHROME C PEROXIDASE-RELATED"/>
    <property type="match status" value="1"/>
</dbReference>
<dbReference type="PROSITE" id="PS51257">
    <property type="entry name" value="PROKAR_LIPOPROTEIN"/>
    <property type="match status" value="1"/>
</dbReference>
<evidence type="ECO:0000256" key="1">
    <source>
        <dbReference type="ARBA" id="ARBA00022617"/>
    </source>
</evidence>
<evidence type="ECO:0000256" key="2">
    <source>
        <dbReference type="ARBA" id="ARBA00022723"/>
    </source>
</evidence>
<dbReference type="GO" id="GO:0004130">
    <property type="term" value="F:cytochrome-c peroxidase activity"/>
    <property type="evidence" value="ECO:0007669"/>
    <property type="project" value="TreeGrafter"/>
</dbReference>
<evidence type="ECO:0000259" key="5">
    <source>
        <dbReference type="PROSITE" id="PS51007"/>
    </source>
</evidence>
<keyword evidence="7" id="KW-1185">Reference proteome</keyword>
<dbReference type="Proteomes" id="UP000028007">
    <property type="component" value="Unassembled WGS sequence"/>
</dbReference>
<name>A0A081PHK8_9SPHI</name>
<keyword evidence="2 4" id="KW-0479">Metal-binding</keyword>
<gene>
    <name evidence="6" type="ORF">N180_06535</name>
</gene>
<dbReference type="GO" id="GO:0046872">
    <property type="term" value="F:metal ion binding"/>
    <property type="evidence" value="ECO:0007669"/>
    <property type="project" value="UniProtKB-KW"/>
</dbReference>
<evidence type="ECO:0000313" key="7">
    <source>
        <dbReference type="Proteomes" id="UP000028007"/>
    </source>
</evidence>
<dbReference type="InterPro" id="IPR036909">
    <property type="entry name" value="Cyt_c-like_dom_sf"/>
</dbReference>
<dbReference type="PROSITE" id="PS51007">
    <property type="entry name" value="CYTC"/>
    <property type="match status" value="2"/>
</dbReference>
<protein>
    <recommendedName>
        <fullName evidence="5">Cytochrome c domain-containing protein</fullName>
    </recommendedName>
</protein>
<dbReference type="Gene3D" id="1.10.760.10">
    <property type="entry name" value="Cytochrome c-like domain"/>
    <property type="match status" value="1"/>
</dbReference>
<dbReference type="GO" id="GO:0009055">
    <property type="term" value="F:electron transfer activity"/>
    <property type="evidence" value="ECO:0007669"/>
    <property type="project" value="InterPro"/>
</dbReference>
<evidence type="ECO:0000256" key="4">
    <source>
        <dbReference type="PROSITE-ProRule" id="PRU00433"/>
    </source>
</evidence>
<dbReference type="eggNOG" id="COG3488">
    <property type="taxonomic scope" value="Bacteria"/>
</dbReference>
<dbReference type="Pfam" id="PF06537">
    <property type="entry name" value="DHOR"/>
    <property type="match status" value="1"/>
</dbReference>
<sequence>MRKSQIIIGGIIALIVGIQACEKFEPGLPLEDSLLDGPIEGLSLSEMQRFNDGDRTFNNEVFTVEKGLGPLFVSNSCVSCHAGDGKGNPFSTLTRFGQVDETGNQFLHLGGPQLQNRAIPGYQPEVLPMGATFSRFTPPAVTGLGLLEFVPDDVLLQMADPNDLDGDGISGRVNWINIPSYIKPRSGSISQNGRYIGRFGKKASVYDLLQQTVDAFAQDMGISTLYHPIDVYSGQNADPEISTQRVNNVGFYLQTLKAPIPRNQTDSEVIKGKALFTQVNCSSCHQPKLTTGNAPISALAFKDFYPYTDLLLHDMGPGLDDGYTEGIAKTNEWRTPPLWGLGLSPNSQGGKYFLMHDGRATSIEQAIELHGGEAAASRQQYNKLSPTDKAAIIKFLKSL</sequence>
<comment type="caution">
    <text evidence="6">The sequence shown here is derived from an EMBL/GenBank/DDBJ whole genome shotgun (WGS) entry which is preliminary data.</text>
</comment>
<dbReference type="SUPFAM" id="SSF46626">
    <property type="entry name" value="Cytochrome c"/>
    <property type="match status" value="1"/>
</dbReference>
<accession>A0A081PHK8</accession>
<dbReference type="EMBL" id="JNFF01000048">
    <property type="protein sequence ID" value="KEQ30181.1"/>
    <property type="molecule type" value="Genomic_DNA"/>
</dbReference>
<reference evidence="6 7" key="1">
    <citation type="journal article" date="1992" name="Int. J. Syst. Bacteriol.">
        <title>Sphingobacterium antarcticus sp. nov. a Psychrotrophic Bacterium from the Soils of Schirmacher Oasis, Antarctica.</title>
        <authorList>
            <person name="Shivaji S."/>
            <person name="Ray M.K."/>
            <person name="Rao N.S."/>
            <person name="Saiserr L."/>
            <person name="Jagannadham M.V."/>
            <person name="Kumar G.S."/>
            <person name="Reddy G."/>
            <person name="Bhargava P.M."/>
        </authorList>
    </citation>
    <scope>NUCLEOTIDE SEQUENCE [LARGE SCALE GENOMIC DNA]</scope>
    <source>
        <strain evidence="6 7">4BY</strain>
    </source>
</reference>
<organism evidence="6 7">
    <name type="scientific">Pedobacter antarcticus 4BY</name>
    <dbReference type="NCBI Taxonomy" id="1358423"/>
    <lineage>
        <taxon>Bacteria</taxon>
        <taxon>Pseudomonadati</taxon>
        <taxon>Bacteroidota</taxon>
        <taxon>Sphingobacteriia</taxon>
        <taxon>Sphingobacteriales</taxon>
        <taxon>Sphingobacteriaceae</taxon>
        <taxon>Pedobacter</taxon>
    </lineage>
</organism>
<keyword evidence="3 4" id="KW-0408">Iron</keyword>
<evidence type="ECO:0000313" key="6">
    <source>
        <dbReference type="EMBL" id="KEQ30181.1"/>
    </source>
</evidence>
<dbReference type="InterPro" id="IPR010538">
    <property type="entry name" value="DHOR"/>
</dbReference>